<dbReference type="Pfam" id="PF00092">
    <property type="entry name" value="VWA"/>
    <property type="match status" value="1"/>
</dbReference>
<dbReference type="PROSITE" id="PS50234">
    <property type="entry name" value="VWFA"/>
    <property type="match status" value="1"/>
</dbReference>
<keyword evidence="3 5" id="KW-1133">Transmembrane helix</keyword>
<dbReference type="PANTHER" id="PTHR22550">
    <property type="entry name" value="SPORE GERMINATION PROTEIN"/>
    <property type="match status" value="1"/>
</dbReference>
<dbReference type="KEGG" id="eaj:Q3M24_13500"/>
<gene>
    <name evidence="7" type="ORF">Q3M24_13500</name>
</gene>
<protein>
    <submittedName>
        <fullName evidence="7">VWA domain-containing protein</fullName>
    </submittedName>
</protein>
<name>A0AAU8LPX6_9BACT</name>
<dbReference type="EMBL" id="CP159373">
    <property type="protein sequence ID" value="XCN71326.1"/>
    <property type="molecule type" value="Genomic_DNA"/>
</dbReference>
<organism evidence="7">
    <name type="scientific">Candidatus Electrothrix aestuarii</name>
    <dbReference type="NCBI Taxonomy" id="3062594"/>
    <lineage>
        <taxon>Bacteria</taxon>
        <taxon>Pseudomonadati</taxon>
        <taxon>Thermodesulfobacteriota</taxon>
        <taxon>Desulfobulbia</taxon>
        <taxon>Desulfobulbales</taxon>
        <taxon>Desulfobulbaceae</taxon>
        <taxon>Candidatus Electrothrix</taxon>
    </lineage>
</organism>
<dbReference type="PANTHER" id="PTHR22550:SF5">
    <property type="entry name" value="LEUCINE ZIPPER PROTEIN 4"/>
    <property type="match status" value="1"/>
</dbReference>
<keyword evidence="2 5" id="KW-0812">Transmembrane</keyword>
<dbReference type="Gene3D" id="3.40.50.410">
    <property type="entry name" value="von Willebrand factor, type A domain"/>
    <property type="match status" value="1"/>
</dbReference>
<evidence type="ECO:0000256" key="3">
    <source>
        <dbReference type="ARBA" id="ARBA00022989"/>
    </source>
</evidence>
<dbReference type="InterPro" id="IPR002035">
    <property type="entry name" value="VWF_A"/>
</dbReference>
<evidence type="ECO:0000256" key="2">
    <source>
        <dbReference type="ARBA" id="ARBA00022692"/>
    </source>
</evidence>
<dbReference type="SMART" id="SM00327">
    <property type="entry name" value="VWA"/>
    <property type="match status" value="1"/>
</dbReference>
<evidence type="ECO:0000259" key="6">
    <source>
        <dbReference type="PROSITE" id="PS50234"/>
    </source>
</evidence>
<dbReference type="AlphaFoldDB" id="A0AAU8LPX6"/>
<evidence type="ECO:0000256" key="4">
    <source>
        <dbReference type="ARBA" id="ARBA00023136"/>
    </source>
</evidence>
<reference evidence="7" key="2">
    <citation type="submission" date="2024-06" db="EMBL/GenBank/DDBJ databases">
        <authorList>
            <person name="Plum-Jensen L.E."/>
            <person name="Schramm A."/>
            <person name="Marshall I.P.G."/>
        </authorList>
    </citation>
    <scope>NUCLEOTIDE SEQUENCE</scope>
    <source>
        <strain evidence="7">Rat1</strain>
    </source>
</reference>
<accession>A0AAU8LPX6</accession>
<keyword evidence="1" id="KW-1003">Cell membrane</keyword>
<feature type="domain" description="VWFA" evidence="6">
    <location>
        <begin position="91"/>
        <end position="289"/>
    </location>
</feature>
<dbReference type="InterPro" id="IPR036465">
    <property type="entry name" value="vWFA_dom_sf"/>
</dbReference>
<evidence type="ECO:0000256" key="1">
    <source>
        <dbReference type="ARBA" id="ARBA00022475"/>
    </source>
</evidence>
<dbReference type="Pfam" id="PF07584">
    <property type="entry name" value="BatA"/>
    <property type="match status" value="1"/>
</dbReference>
<evidence type="ECO:0000256" key="5">
    <source>
        <dbReference type="SAM" id="Phobius"/>
    </source>
</evidence>
<feature type="transmembrane region" description="Helical" evidence="5">
    <location>
        <begin position="305"/>
        <end position="326"/>
    </location>
</feature>
<proteinExistence type="predicted"/>
<keyword evidence="4 5" id="KW-0472">Membrane</keyword>
<evidence type="ECO:0000313" key="7">
    <source>
        <dbReference type="EMBL" id="XCN71326.1"/>
    </source>
</evidence>
<sequence>MMDSLRFMYPNLLWLLLLLPVLAFLRGRRGPAPALVFSSISVAKAISGSRKVNPGKFLAWLRLAALGLLILAIARPQWGNSKTEVEASGIDILLAVDVSGSMQAMDFRLEGRSVDRLSVVKAVVKKFIEERPNDRIGLVAFAGRPYMVCPLTLDHDWLQLRLDSLQTGMIEDGTAIGSAIIAGVNRLRDQEAKSRIVILLTDGVNNAGKAAPLTAAEAAETMKIKVYTIGAGRRGVAPMPMQDQFGRKRIMQAKVDIDEKTLGQIAEMTGAKFFRATDTRSLEKIYKEINAMETTTRQIKHFDRYLELFSWLIFAALALLGVELFISRRRLP</sequence>
<dbReference type="SUPFAM" id="SSF53300">
    <property type="entry name" value="vWA-like"/>
    <property type="match status" value="1"/>
</dbReference>
<feature type="transmembrane region" description="Helical" evidence="5">
    <location>
        <begin position="59"/>
        <end position="74"/>
    </location>
</feature>
<reference evidence="7" key="1">
    <citation type="journal article" date="2024" name="Syst. Appl. Microbiol.">
        <title>First single-strain enrichments of Electrothrix cable bacteria, description of E. aestuarii sp. nov. and E. rattekaaiensis sp. nov., and proposal of a cable bacteria taxonomy following the rules of the SeqCode.</title>
        <authorList>
            <person name="Plum-Jensen L.E."/>
            <person name="Schramm A."/>
            <person name="Marshall I.P.G."/>
        </authorList>
    </citation>
    <scope>NUCLEOTIDE SEQUENCE</scope>
    <source>
        <strain evidence="7">Rat1</strain>
    </source>
</reference>
<dbReference type="InterPro" id="IPR050768">
    <property type="entry name" value="UPF0353/GerABKA_families"/>
</dbReference>
<dbReference type="InterPro" id="IPR024163">
    <property type="entry name" value="Aerotolerance_reg_N"/>
</dbReference>